<keyword evidence="2" id="KW-1185">Reference proteome</keyword>
<sequence>MSGKSHVLSRTPLPPLPCRLLISGVTLQTLDGCDDVFGIRGWPASHKSAIEDAPSPASSFPGGTLQTLDPCGDVFEIRGWSASHMSAIADA</sequence>
<accession>A0ABD0M598</accession>
<dbReference type="EMBL" id="JACVVK020000005">
    <property type="protein sequence ID" value="KAK7506936.1"/>
    <property type="molecule type" value="Genomic_DNA"/>
</dbReference>
<protein>
    <submittedName>
        <fullName evidence="1">Uncharacterized protein</fullName>
    </submittedName>
</protein>
<dbReference type="Proteomes" id="UP001519460">
    <property type="component" value="Unassembled WGS sequence"/>
</dbReference>
<evidence type="ECO:0000313" key="1">
    <source>
        <dbReference type="EMBL" id="KAK7506936.1"/>
    </source>
</evidence>
<proteinExistence type="predicted"/>
<dbReference type="AlphaFoldDB" id="A0ABD0M598"/>
<reference evidence="1 2" key="1">
    <citation type="journal article" date="2023" name="Sci. Data">
        <title>Genome assembly of the Korean intertidal mud-creeper Batillaria attramentaria.</title>
        <authorList>
            <person name="Patra A.K."/>
            <person name="Ho P.T."/>
            <person name="Jun S."/>
            <person name="Lee S.J."/>
            <person name="Kim Y."/>
            <person name="Won Y.J."/>
        </authorList>
    </citation>
    <scope>NUCLEOTIDE SEQUENCE [LARGE SCALE GENOMIC DNA]</scope>
    <source>
        <strain evidence="1">Wonlab-2016</strain>
    </source>
</reference>
<evidence type="ECO:0000313" key="2">
    <source>
        <dbReference type="Proteomes" id="UP001519460"/>
    </source>
</evidence>
<gene>
    <name evidence="1" type="ORF">BaRGS_00001787</name>
</gene>
<comment type="caution">
    <text evidence="1">The sequence shown here is derived from an EMBL/GenBank/DDBJ whole genome shotgun (WGS) entry which is preliminary data.</text>
</comment>
<organism evidence="1 2">
    <name type="scientific">Batillaria attramentaria</name>
    <dbReference type="NCBI Taxonomy" id="370345"/>
    <lineage>
        <taxon>Eukaryota</taxon>
        <taxon>Metazoa</taxon>
        <taxon>Spiralia</taxon>
        <taxon>Lophotrochozoa</taxon>
        <taxon>Mollusca</taxon>
        <taxon>Gastropoda</taxon>
        <taxon>Caenogastropoda</taxon>
        <taxon>Sorbeoconcha</taxon>
        <taxon>Cerithioidea</taxon>
        <taxon>Batillariidae</taxon>
        <taxon>Batillaria</taxon>
    </lineage>
</organism>
<name>A0ABD0M598_9CAEN</name>